<dbReference type="Pfam" id="PF00096">
    <property type="entry name" value="zf-C2H2"/>
    <property type="match status" value="6"/>
</dbReference>
<evidence type="ECO:0000256" key="5">
    <source>
        <dbReference type="ARBA" id="ARBA00022833"/>
    </source>
</evidence>
<dbReference type="PANTHER" id="PTHR24390:SF159">
    <property type="entry name" value="GROWTH FACTOR INDEPENDENT 1 TRANSCRIPTIONAL REPRESSOR"/>
    <property type="match status" value="1"/>
</dbReference>
<dbReference type="InterPro" id="IPR013087">
    <property type="entry name" value="Znf_C2H2_type"/>
</dbReference>
<name>A0ABM0MXV3_SACKO</name>
<keyword evidence="3" id="KW-0677">Repeat</keyword>
<dbReference type="SUPFAM" id="SSF57667">
    <property type="entry name" value="beta-beta-alpha zinc fingers"/>
    <property type="match status" value="4"/>
</dbReference>
<evidence type="ECO:0000256" key="8">
    <source>
        <dbReference type="PROSITE-ProRule" id="PRU00042"/>
    </source>
</evidence>
<evidence type="ECO:0000256" key="6">
    <source>
        <dbReference type="ARBA" id="ARBA00023125"/>
    </source>
</evidence>
<dbReference type="InterPro" id="IPR036236">
    <property type="entry name" value="Znf_C2H2_sf"/>
</dbReference>
<feature type="domain" description="C2H2-type" evidence="10">
    <location>
        <begin position="602"/>
        <end position="629"/>
    </location>
</feature>
<organism evidence="11 12">
    <name type="scientific">Saccoglossus kowalevskii</name>
    <name type="common">Acorn worm</name>
    <dbReference type="NCBI Taxonomy" id="10224"/>
    <lineage>
        <taxon>Eukaryota</taxon>
        <taxon>Metazoa</taxon>
        <taxon>Hemichordata</taxon>
        <taxon>Enteropneusta</taxon>
        <taxon>Harrimaniidae</taxon>
        <taxon>Saccoglossus</taxon>
    </lineage>
</organism>
<dbReference type="PANTHER" id="PTHR24390">
    <property type="entry name" value="ZINC FINGER PROTEIN"/>
    <property type="match status" value="1"/>
</dbReference>
<evidence type="ECO:0000313" key="11">
    <source>
        <dbReference type="Proteomes" id="UP000694865"/>
    </source>
</evidence>
<comment type="subcellular location">
    <subcellularLocation>
        <location evidence="1">Nucleus</location>
    </subcellularLocation>
</comment>
<keyword evidence="4 8" id="KW-0863">Zinc-finger</keyword>
<evidence type="ECO:0000256" key="1">
    <source>
        <dbReference type="ARBA" id="ARBA00004123"/>
    </source>
</evidence>
<keyword evidence="6" id="KW-0238">DNA-binding</keyword>
<dbReference type="GeneID" id="102804237"/>
<feature type="domain" description="C2H2-type" evidence="10">
    <location>
        <begin position="546"/>
        <end position="573"/>
    </location>
</feature>
<reference evidence="12" key="1">
    <citation type="submission" date="2025-08" db="UniProtKB">
        <authorList>
            <consortium name="RefSeq"/>
        </authorList>
    </citation>
    <scope>IDENTIFICATION</scope>
    <source>
        <tissue evidence="12">Testes</tissue>
    </source>
</reference>
<evidence type="ECO:0000256" key="9">
    <source>
        <dbReference type="SAM" id="MobiDB-lite"/>
    </source>
</evidence>
<feature type="compositionally biased region" description="Basic and acidic residues" evidence="9">
    <location>
        <begin position="55"/>
        <end position="64"/>
    </location>
</feature>
<dbReference type="Proteomes" id="UP000694865">
    <property type="component" value="Unplaced"/>
</dbReference>
<feature type="domain" description="C2H2-type" evidence="10">
    <location>
        <begin position="574"/>
        <end position="601"/>
    </location>
</feature>
<sequence length="633" mass="71567">MSMTRECQESERSFDNSRPLKGMPPCSKEISYQPNIGGSWLNNSPTTNSGMSTHTVEKPSQRKDGCLSVPGNVVIKIEPQVLANQQCDKIVTPNVFVASDTSRPEVGQSFGGNFDTQTHTNKNVLHNNLGHQFVGHNILTTSKNDPGTCAEERPCQHNTVYPQNIFTNSELVTHTIGSSSIQNNDSQSSLRKVHIITSVVTNNGDDQDLEKNEKKFVDIGIQTEEDIRCCNNELHGFQKEDRILQSKDKANTSSYLESIADEKCNDNVLFCEVIQSHTSQQKETSVGIPVGSTDAENVVQHQQVFMDVEIKQESSTCSEEETITGVIVDSDGTETFGQHEDAFLGFENRQDHIQYSIEQSSMNLPACSTDAERLDHFHDYAQSFAENPTLTWTRRKTHRPQKYDGGGCKGSCCCVDDQSPYLKNSMMIGPLREFECPDCGKVVSNKGSLVSHRKTHLSDKPFVCTECDKRFANRCFLITHVRSHACEKRHMCNECGRSFTTPKLLAEHKVIHTGEKPMQCKQCGYVCAMKKRLYQHMQTHRTDKNFECGDCHKKFTLKSSLKKHMRVHTGEKPFRCPECDRTFSWTDNLVKHRRIHTGEKPYQCDRCGNCYSQKTGLDSHMKTHIKEDLTKKL</sequence>
<evidence type="ECO:0000313" key="12">
    <source>
        <dbReference type="RefSeq" id="XP_006824844.1"/>
    </source>
</evidence>
<keyword evidence="2" id="KW-0479">Metal-binding</keyword>
<feature type="domain" description="C2H2-type" evidence="10">
    <location>
        <begin position="490"/>
        <end position="517"/>
    </location>
</feature>
<accession>A0ABM0MXV3</accession>
<keyword evidence="11" id="KW-1185">Reference proteome</keyword>
<keyword evidence="7" id="KW-0539">Nucleus</keyword>
<feature type="domain" description="C2H2-type" evidence="10">
    <location>
        <begin position="462"/>
        <end position="489"/>
    </location>
</feature>
<evidence type="ECO:0000256" key="4">
    <source>
        <dbReference type="ARBA" id="ARBA00022771"/>
    </source>
</evidence>
<dbReference type="Gene3D" id="3.30.160.60">
    <property type="entry name" value="Classic Zinc Finger"/>
    <property type="match status" value="7"/>
</dbReference>
<gene>
    <name evidence="12" type="primary">LOC102804237</name>
</gene>
<feature type="compositionally biased region" description="Polar residues" evidence="9">
    <location>
        <begin position="44"/>
        <end position="54"/>
    </location>
</feature>
<feature type="domain" description="C2H2-type" evidence="10">
    <location>
        <begin position="518"/>
        <end position="545"/>
    </location>
</feature>
<protein>
    <submittedName>
        <fullName evidence="12">Zinc finger protein 184-like</fullName>
    </submittedName>
</protein>
<evidence type="ECO:0000256" key="3">
    <source>
        <dbReference type="ARBA" id="ARBA00022737"/>
    </source>
</evidence>
<feature type="region of interest" description="Disordered" evidence="9">
    <location>
        <begin position="44"/>
        <end position="64"/>
    </location>
</feature>
<feature type="domain" description="C2H2-type" evidence="10">
    <location>
        <begin position="434"/>
        <end position="461"/>
    </location>
</feature>
<dbReference type="RefSeq" id="XP_006824844.1">
    <property type="nucleotide sequence ID" value="XM_006824781.1"/>
</dbReference>
<evidence type="ECO:0000256" key="7">
    <source>
        <dbReference type="ARBA" id="ARBA00023242"/>
    </source>
</evidence>
<dbReference type="PROSITE" id="PS50157">
    <property type="entry name" value="ZINC_FINGER_C2H2_2"/>
    <property type="match status" value="7"/>
</dbReference>
<dbReference type="PROSITE" id="PS00028">
    <property type="entry name" value="ZINC_FINGER_C2H2_1"/>
    <property type="match status" value="7"/>
</dbReference>
<dbReference type="SMART" id="SM00355">
    <property type="entry name" value="ZnF_C2H2"/>
    <property type="match status" value="7"/>
</dbReference>
<feature type="compositionally biased region" description="Basic and acidic residues" evidence="9">
    <location>
        <begin position="1"/>
        <end position="15"/>
    </location>
</feature>
<proteinExistence type="predicted"/>
<evidence type="ECO:0000256" key="2">
    <source>
        <dbReference type="ARBA" id="ARBA00022723"/>
    </source>
</evidence>
<keyword evidence="5" id="KW-0862">Zinc</keyword>
<feature type="region of interest" description="Disordered" evidence="9">
    <location>
        <begin position="1"/>
        <end position="25"/>
    </location>
</feature>
<evidence type="ECO:0000259" key="10">
    <source>
        <dbReference type="PROSITE" id="PS50157"/>
    </source>
</evidence>